<name>A0A0F8WM89_9ZZZZ</name>
<evidence type="ECO:0000313" key="1">
    <source>
        <dbReference type="EMBL" id="KKK57818.1"/>
    </source>
</evidence>
<organism evidence="1">
    <name type="scientific">marine sediment metagenome</name>
    <dbReference type="NCBI Taxonomy" id="412755"/>
    <lineage>
        <taxon>unclassified sequences</taxon>
        <taxon>metagenomes</taxon>
        <taxon>ecological metagenomes</taxon>
    </lineage>
</organism>
<reference evidence="1" key="1">
    <citation type="journal article" date="2015" name="Nature">
        <title>Complex archaea that bridge the gap between prokaryotes and eukaryotes.</title>
        <authorList>
            <person name="Spang A."/>
            <person name="Saw J.H."/>
            <person name="Jorgensen S.L."/>
            <person name="Zaremba-Niedzwiedzka K."/>
            <person name="Martijn J."/>
            <person name="Lind A.E."/>
            <person name="van Eijk R."/>
            <person name="Schleper C."/>
            <person name="Guy L."/>
            <person name="Ettema T.J."/>
        </authorList>
    </citation>
    <scope>NUCLEOTIDE SEQUENCE</scope>
</reference>
<proteinExistence type="predicted"/>
<gene>
    <name evidence="1" type="ORF">LCGC14_3050660</name>
</gene>
<sequence length="156" mass="17429">MASPKLTTEALDELNDDALATIAVEWKAEAKRFNDGAGLALFELERRMEESGATQLDTESWMGKLESKGYTHAIEDDEAFRAALVAADVDEYRLNEEVYAFPPPPPEPKRHWNMRALNELHKLGGAVAEAIDAHRRSTPNRKTLALKVKLQEARNG</sequence>
<accession>A0A0F8WM89</accession>
<dbReference type="AlphaFoldDB" id="A0A0F8WM89"/>
<protein>
    <submittedName>
        <fullName evidence="1">Uncharacterized protein</fullName>
    </submittedName>
</protein>
<comment type="caution">
    <text evidence="1">The sequence shown here is derived from an EMBL/GenBank/DDBJ whole genome shotgun (WGS) entry which is preliminary data.</text>
</comment>
<dbReference type="EMBL" id="LAZR01064285">
    <property type="protein sequence ID" value="KKK57818.1"/>
    <property type="molecule type" value="Genomic_DNA"/>
</dbReference>